<reference evidence="3 4" key="1">
    <citation type="journal article" date="2015" name="Nat. Commun.">
        <title>Outbred genome sequencing and CRISPR/Cas9 gene editing in butterflies.</title>
        <authorList>
            <person name="Li X."/>
            <person name="Fan D."/>
            <person name="Zhang W."/>
            <person name="Liu G."/>
            <person name="Zhang L."/>
            <person name="Zhao L."/>
            <person name="Fang X."/>
            <person name="Chen L."/>
            <person name="Dong Y."/>
            <person name="Chen Y."/>
            <person name="Ding Y."/>
            <person name="Zhao R."/>
            <person name="Feng M."/>
            <person name="Zhu Y."/>
            <person name="Feng Y."/>
            <person name="Jiang X."/>
            <person name="Zhu D."/>
            <person name="Xiang H."/>
            <person name="Feng X."/>
            <person name="Li S."/>
            <person name="Wang J."/>
            <person name="Zhang G."/>
            <person name="Kronforst M.R."/>
            <person name="Wang W."/>
        </authorList>
    </citation>
    <scope>NUCLEOTIDE SEQUENCE [LARGE SCALE GENOMIC DNA]</scope>
    <source>
        <strain evidence="3">Ya'a_city_454_Px</strain>
        <tissue evidence="3">Whole body</tissue>
    </source>
</reference>
<dbReference type="EMBL" id="KQ459594">
    <property type="protein sequence ID" value="KPI96192.1"/>
    <property type="molecule type" value="Genomic_DNA"/>
</dbReference>
<gene>
    <name evidence="3" type="ORF">RR46_06926</name>
</gene>
<dbReference type="AlphaFoldDB" id="A0A194PSA4"/>
<name>A0A194PSA4_PAPXU</name>
<organism evidence="3 4">
    <name type="scientific">Papilio xuthus</name>
    <name type="common">Asian swallowtail butterfly</name>
    <dbReference type="NCBI Taxonomy" id="66420"/>
    <lineage>
        <taxon>Eukaryota</taxon>
        <taxon>Metazoa</taxon>
        <taxon>Ecdysozoa</taxon>
        <taxon>Arthropoda</taxon>
        <taxon>Hexapoda</taxon>
        <taxon>Insecta</taxon>
        <taxon>Pterygota</taxon>
        <taxon>Neoptera</taxon>
        <taxon>Endopterygota</taxon>
        <taxon>Lepidoptera</taxon>
        <taxon>Glossata</taxon>
        <taxon>Ditrysia</taxon>
        <taxon>Papilionoidea</taxon>
        <taxon>Papilionidae</taxon>
        <taxon>Papilioninae</taxon>
        <taxon>Papilio</taxon>
    </lineage>
</organism>
<dbReference type="Proteomes" id="UP000053268">
    <property type="component" value="Unassembled WGS sequence"/>
</dbReference>
<dbReference type="InterPro" id="IPR046357">
    <property type="entry name" value="PPIase_dom_sf"/>
</dbReference>
<feature type="signal peptide" evidence="1">
    <location>
        <begin position="1"/>
        <end position="16"/>
    </location>
</feature>
<evidence type="ECO:0000259" key="2">
    <source>
        <dbReference type="Pfam" id="PF00254"/>
    </source>
</evidence>
<protein>
    <submittedName>
        <fullName evidence="3">FK506-binding protein 2</fullName>
    </submittedName>
</protein>
<dbReference type="Pfam" id="PF00254">
    <property type="entry name" value="FKBP_C"/>
    <property type="match status" value="1"/>
</dbReference>
<feature type="domain" description="PPIase FKBP-type" evidence="2">
    <location>
        <begin position="33"/>
        <end position="65"/>
    </location>
</feature>
<dbReference type="Gene3D" id="3.10.50.40">
    <property type="match status" value="1"/>
</dbReference>
<keyword evidence="4" id="KW-1185">Reference proteome</keyword>
<evidence type="ECO:0000256" key="1">
    <source>
        <dbReference type="SAM" id="SignalP"/>
    </source>
</evidence>
<dbReference type="GO" id="GO:0003755">
    <property type="term" value="F:peptidyl-prolyl cis-trans isomerase activity"/>
    <property type="evidence" value="ECO:0007669"/>
    <property type="project" value="InterPro"/>
</dbReference>
<accession>A0A194PSA4</accession>
<keyword evidence="1" id="KW-0732">Signal</keyword>
<dbReference type="STRING" id="66420.A0A194PSA4"/>
<proteinExistence type="predicted"/>
<sequence>MRCVFVLLALAGATFAATEPEFKIDVVSVPEECTTKSKHGDMLTMHYTGTLENGHKFDARLNLFTFVTKDESNGKQISN</sequence>
<dbReference type="InterPro" id="IPR001179">
    <property type="entry name" value="PPIase_FKBP_dom"/>
</dbReference>
<feature type="chain" id="PRO_5008263568" evidence="1">
    <location>
        <begin position="17"/>
        <end position="79"/>
    </location>
</feature>
<evidence type="ECO:0000313" key="4">
    <source>
        <dbReference type="Proteomes" id="UP000053268"/>
    </source>
</evidence>
<dbReference type="SUPFAM" id="SSF54534">
    <property type="entry name" value="FKBP-like"/>
    <property type="match status" value="1"/>
</dbReference>
<evidence type="ECO:0000313" key="3">
    <source>
        <dbReference type="EMBL" id="KPI96192.1"/>
    </source>
</evidence>